<organism evidence="1 2">
    <name type="scientific">Paraphoma chrysanthemicola</name>
    <dbReference type="NCBI Taxonomy" id="798071"/>
    <lineage>
        <taxon>Eukaryota</taxon>
        <taxon>Fungi</taxon>
        <taxon>Dikarya</taxon>
        <taxon>Ascomycota</taxon>
        <taxon>Pezizomycotina</taxon>
        <taxon>Dothideomycetes</taxon>
        <taxon>Pleosporomycetidae</taxon>
        <taxon>Pleosporales</taxon>
        <taxon>Pleosporineae</taxon>
        <taxon>Phaeosphaeriaceae</taxon>
        <taxon>Paraphoma</taxon>
    </lineage>
</organism>
<keyword evidence="2" id="KW-1185">Reference proteome</keyword>
<proteinExistence type="predicted"/>
<evidence type="ECO:0000313" key="2">
    <source>
        <dbReference type="Proteomes" id="UP000813461"/>
    </source>
</evidence>
<accession>A0A8K0R2D6</accession>
<comment type="caution">
    <text evidence="1">The sequence shown here is derived from an EMBL/GenBank/DDBJ whole genome shotgun (WGS) entry which is preliminary data.</text>
</comment>
<gene>
    <name evidence="1" type="ORF">FB567DRAFT_593572</name>
</gene>
<sequence length="351" mass="39192">MLTVSQCLEKLEKLIEEERQLTTLNDLQLSVNLDTEMCNLVESADISLGGSNDFLNRIKSNLGLDRDIDNEIDETTTEYNIAVCREIGLKLMSIVPPELRDMVYVHLTPPSVSIVADEESRLNAWIDKGSVICDVDVSDCTYYTDLLNIVDNVVYLGNLCCIRALGCEAMIDLIAYFYHNCKFSITSADGGLSRAFSAASLPKFLDGDSDRLSIAPRQLVSKLVVHVGVDLNIPDCAEWAENVVELLHQCKTLKSNALLVLVFHTLFLWDSGRHQMVTRLNDRMSAVHSHLSATLRGGHELRMELRDHEHDGHLKDTFAVWFSRINQAAQTNSFVVDADTMHDASPGLPKV</sequence>
<dbReference type="Proteomes" id="UP000813461">
    <property type="component" value="Unassembled WGS sequence"/>
</dbReference>
<dbReference type="EMBL" id="JAGMVJ010000012">
    <property type="protein sequence ID" value="KAH7084089.1"/>
    <property type="molecule type" value="Genomic_DNA"/>
</dbReference>
<dbReference type="AlphaFoldDB" id="A0A8K0R2D6"/>
<evidence type="ECO:0000313" key="1">
    <source>
        <dbReference type="EMBL" id="KAH7084089.1"/>
    </source>
</evidence>
<dbReference type="OrthoDB" id="3684889at2759"/>
<name>A0A8K0R2D6_9PLEO</name>
<reference evidence="1" key="1">
    <citation type="journal article" date="2021" name="Nat. Commun.">
        <title>Genetic determinants of endophytism in the Arabidopsis root mycobiome.</title>
        <authorList>
            <person name="Mesny F."/>
            <person name="Miyauchi S."/>
            <person name="Thiergart T."/>
            <person name="Pickel B."/>
            <person name="Atanasova L."/>
            <person name="Karlsson M."/>
            <person name="Huettel B."/>
            <person name="Barry K.W."/>
            <person name="Haridas S."/>
            <person name="Chen C."/>
            <person name="Bauer D."/>
            <person name="Andreopoulos W."/>
            <person name="Pangilinan J."/>
            <person name="LaButti K."/>
            <person name="Riley R."/>
            <person name="Lipzen A."/>
            <person name="Clum A."/>
            <person name="Drula E."/>
            <person name="Henrissat B."/>
            <person name="Kohler A."/>
            <person name="Grigoriev I.V."/>
            <person name="Martin F.M."/>
            <person name="Hacquard S."/>
        </authorList>
    </citation>
    <scope>NUCLEOTIDE SEQUENCE</scope>
    <source>
        <strain evidence="1">MPI-SDFR-AT-0120</strain>
    </source>
</reference>
<protein>
    <submittedName>
        <fullName evidence="1">Uncharacterized protein</fullName>
    </submittedName>
</protein>